<evidence type="ECO:0000313" key="2">
    <source>
        <dbReference type="Proteomes" id="UP001207918"/>
    </source>
</evidence>
<name>A0ABT3PJ42_9BACT</name>
<evidence type="ECO:0008006" key="3">
    <source>
        <dbReference type="Google" id="ProtNLM"/>
    </source>
</evidence>
<dbReference type="EMBL" id="JAGGJA010000002">
    <property type="protein sequence ID" value="MCW9705793.1"/>
    <property type="molecule type" value="Genomic_DNA"/>
</dbReference>
<gene>
    <name evidence="1" type="ORF">J6I44_02950</name>
</gene>
<organism evidence="1 2">
    <name type="scientific">Fodinibius salsisoli</name>
    <dbReference type="NCBI Taxonomy" id="2820877"/>
    <lineage>
        <taxon>Bacteria</taxon>
        <taxon>Pseudomonadati</taxon>
        <taxon>Balneolota</taxon>
        <taxon>Balneolia</taxon>
        <taxon>Balneolales</taxon>
        <taxon>Balneolaceae</taxon>
        <taxon>Fodinibius</taxon>
    </lineage>
</organism>
<evidence type="ECO:0000313" key="1">
    <source>
        <dbReference type="EMBL" id="MCW9705793.1"/>
    </source>
</evidence>
<protein>
    <recommendedName>
        <fullName evidence="3">Uracil DNA glycosylase superfamily protein</fullName>
    </recommendedName>
</protein>
<keyword evidence="2" id="KW-1185">Reference proteome</keyword>
<dbReference type="RefSeq" id="WP_265764461.1">
    <property type="nucleotide sequence ID" value="NZ_JAGGJA010000002.1"/>
</dbReference>
<reference evidence="1 2" key="1">
    <citation type="submission" date="2021-03" db="EMBL/GenBank/DDBJ databases">
        <title>Aliifodinibius sp. nov., a new bacterium isolated from saline soil.</title>
        <authorList>
            <person name="Galisteo C."/>
            <person name="De La Haba R."/>
            <person name="Sanchez-Porro C."/>
            <person name="Ventosa A."/>
        </authorList>
    </citation>
    <scope>NUCLEOTIDE SEQUENCE [LARGE SCALE GENOMIC DNA]</scope>
    <source>
        <strain evidence="1 2">1BSP15-2V2</strain>
    </source>
</reference>
<comment type="caution">
    <text evidence="1">The sequence shown here is derived from an EMBL/GenBank/DDBJ whole genome shotgun (WGS) entry which is preliminary data.</text>
</comment>
<proteinExistence type="predicted"/>
<sequence>MLADKMWDEWEKHYKNINVQSDQICRDGIINKEGYEKSDPKFLFVLKEVNKYGGGDLCQLLKNGPKYQMWHAVARWSAGILNDFPPFSEIDNKESKYEAIHSIASINLKKTTGEASANNKRINAFAYRERELLLKQIELISPEIIIAGGTFGILI</sequence>
<accession>A0ABT3PJ42</accession>
<dbReference type="Proteomes" id="UP001207918">
    <property type="component" value="Unassembled WGS sequence"/>
</dbReference>